<gene>
    <name evidence="3" type="ORF">IEN85_01350</name>
</gene>
<dbReference type="RefSeq" id="WP_191615263.1">
    <property type="nucleotide sequence ID" value="NZ_JACYFG010000002.1"/>
</dbReference>
<dbReference type="PROSITE" id="PS50005">
    <property type="entry name" value="TPR"/>
    <property type="match status" value="2"/>
</dbReference>
<dbReference type="Pfam" id="PF13432">
    <property type="entry name" value="TPR_16"/>
    <property type="match status" value="1"/>
</dbReference>
<keyword evidence="4" id="KW-1185">Reference proteome</keyword>
<evidence type="ECO:0000256" key="1">
    <source>
        <dbReference type="PROSITE-ProRule" id="PRU00339"/>
    </source>
</evidence>
<feature type="transmembrane region" description="Helical" evidence="2">
    <location>
        <begin position="273"/>
        <end position="298"/>
    </location>
</feature>
<comment type="caution">
    <text evidence="3">The sequence shown here is derived from an EMBL/GenBank/DDBJ whole genome shotgun (WGS) entry which is preliminary data.</text>
</comment>
<evidence type="ECO:0000313" key="3">
    <source>
        <dbReference type="EMBL" id="MBD5778140.1"/>
    </source>
</evidence>
<protein>
    <submittedName>
        <fullName evidence="3">Tetratricopeptide repeat protein</fullName>
    </submittedName>
</protein>
<dbReference type="Gene3D" id="1.25.40.10">
    <property type="entry name" value="Tetratricopeptide repeat domain"/>
    <property type="match status" value="1"/>
</dbReference>
<feature type="transmembrane region" description="Helical" evidence="2">
    <location>
        <begin position="395"/>
        <end position="412"/>
    </location>
</feature>
<dbReference type="PANTHER" id="PTHR12558:SF13">
    <property type="entry name" value="CELL DIVISION CYCLE PROTEIN 27 HOMOLOG"/>
    <property type="match status" value="1"/>
</dbReference>
<dbReference type="Pfam" id="PF14559">
    <property type="entry name" value="TPR_19"/>
    <property type="match status" value="1"/>
</dbReference>
<dbReference type="InterPro" id="IPR019734">
    <property type="entry name" value="TPR_rpt"/>
</dbReference>
<dbReference type="EMBL" id="JACYFG010000002">
    <property type="protein sequence ID" value="MBD5778140.1"/>
    <property type="molecule type" value="Genomic_DNA"/>
</dbReference>
<feature type="repeat" description="TPR" evidence="1">
    <location>
        <begin position="172"/>
        <end position="205"/>
    </location>
</feature>
<reference evidence="3" key="1">
    <citation type="submission" date="2020-09" db="EMBL/GenBank/DDBJ databases">
        <title>Pelagicoccus enzymogenes sp. nov. with an EPS production, isolated from marine sediment.</title>
        <authorList>
            <person name="Feng X."/>
        </authorList>
    </citation>
    <scope>NUCLEOTIDE SEQUENCE</scope>
    <source>
        <strain evidence="3">NFK12</strain>
    </source>
</reference>
<dbReference type="SUPFAM" id="SSF48452">
    <property type="entry name" value="TPR-like"/>
    <property type="match status" value="1"/>
</dbReference>
<sequence length="414" mass="45334">MSSPNLERAQLLLEQNRGSDAEEYARLAIQDDPNAALAYLYLSSALMQQNKDRDALAPAQEALSLDPDNPYTHAHIARVHYHLENWKKAEAAANQALRMYPEDSDMFGLLAYLAARKADWEKSLELAETGLSFDSDHVLCTNARANALTKLKRSDDAQDSLDYALKRDPENPYTHYQKGHVLLEGGKYDEAAKHFCEALRLAPNFEDAKEGLVEALKAKHFVYSLFLKYIFFMSRLKPGVQMGIIFGGYFAQRILSESLASAGQYGVASAVRIVYGVFAFFTWTASSLFNLLLFVHPMGRYALSERQRKVAAGVGACVAMILASLALHFSTNIEGLLYGALAFATCSLPVAAAEYATNPGKLKLLGLVIVAQCLCALGAFALYLSGDPATADGPATIAIITGVAFTWLSAFFRN</sequence>
<feature type="transmembrane region" description="Helical" evidence="2">
    <location>
        <begin position="364"/>
        <end position="383"/>
    </location>
</feature>
<feature type="transmembrane region" description="Helical" evidence="2">
    <location>
        <begin position="310"/>
        <end position="329"/>
    </location>
</feature>
<dbReference type="Proteomes" id="UP000622317">
    <property type="component" value="Unassembled WGS sequence"/>
</dbReference>
<dbReference type="InterPro" id="IPR011990">
    <property type="entry name" value="TPR-like_helical_dom_sf"/>
</dbReference>
<keyword evidence="2" id="KW-0472">Membrane</keyword>
<name>A0A927IG92_9BACT</name>
<keyword evidence="1" id="KW-0802">TPR repeat</keyword>
<evidence type="ECO:0000313" key="4">
    <source>
        <dbReference type="Proteomes" id="UP000622317"/>
    </source>
</evidence>
<dbReference type="AlphaFoldDB" id="A0A927IG92"/>
<accession>A0A927IG92</accession>
<keyword evidence="2" id="KW-0812">Transmembrane</keyword>
<proteinExistence type="predicted"/>
<feature type="repeat" description="TPR" evidence="1">
    <location>
        <begin position="36"/>
        <end position="69"/>
    </location>
</feature>
<dbReference type="PANTHER" id="PTHR12558">
    <property type="entry name" value="CELL DIVISION CYCLE 16,23,27"/>
    <property type="match status" value="1"/>
</dbReference>
<feature type="transmembrane region" description="Helical" evidence="2">
    <location>
        <begin position="335"/>
        <end position="352"/>
    </location>
</feature>
<organism evidence="3 4">
    <name type="scientific">Pelagicoccus enzymogenes</name>
    <dbReference type="NCBI Taxonomy" id="2773457"/>
    <lineage>
        <taxon>Bacteria</taxon>
        <taxon>Pseudomonadati</taxon>
        <taxon>Verrucomicrobiota</taxon>
        <taxon>Opitutia</taxon>
        <taxon>Puniceicoccales</taxon>
        <taxon>Pelagicoccaceae</taxon>
        <taxon>Pelagicoccus</taxon>
    </lineage>
</organism>
<keyword evidence="2" id="KW-1133">Transmembrane helix</keyword>
<evidence type="ECO:0000256" key="2">
    <source>
        <dbReference type="SAM" id="Phobius"/>
    </source>
</evidence>
<dbReference type="SMART" id="SM00028">
    <property type="entry name" value="TPR"/>
    <property type="match status" value="6"/>
</dbReference>